<dbReference type="KEGG" id="blen:NCTC4824_02950"/>
<dbReference type="Pfam" id="PF00106">
    <property type="entry name" value="adh_short"/>
    <property type="match status" value="1"/>
</dbReference>
<evidence type="ECO:0000256" key="2">
    <source>
        <dbReference type="ARBA" id="ARBA00023002"/>
    </source>
</evidence>
<dbReference type="STRING" id="1348624.GCA_001591545_01998"/>
<protein>
    <submittedName>
        <fullName evidence="3">2-deoxy-D-gluconate 3-dehydrogenase</fullName>
        <ecNumber evidence="3">1.1.1.125</ecNumber>
        <ecNumber evidence="3">1.1.1.127</ecNumber>
    </submittedName>
</protein>
<evidence type="ECO:0000313" key="4">
    <source>
        <dbReference type="Proteomes" id="UP000249134"/>
    </source>
</evidence>
<dbReference type="SUPFAM" id="SSF51735">
    <property type="entry name" value="NAD(P)-binding Rossmann-fold domains"/>
    <property type="match status" value="1"/>
</dbReference>
<dbReference type="PANTHER" id="PTHR42760:SF5">
    <property type="entry name" value="2-DEHYDRO-3-DEOXY-D-GLUCONATE 5-DEHYDROGENASE"/>
    <property type="match status" value="1"/>
</dbReference>
<dbReference type="EC" id="1.1.1.127" evidence="3"/>
<proteinExistence type="inferred from homology"/>
<dbReference type="Proteomes" id="UP000249134">
    <property type="component" value="Chromosome 1"/>
</dbReference>
<evidence type="ECO:0000256" key="1">
    <source>
        <dbReference type="ARBA" id="ARBA00006484"/>
    </source>
</evidence>
<sequence>MIKEIVLNCKNAYGKIDILVNIAGAIWRAPLLEYRDADWDAVIDINLNAVYFLSQEVAKVMAEQKSGKIINVASMLSFQGGKFIPPYTASKHEVAGITKAFANEFRNMWFKLTQLHPGMWRRKIQHQFVQM</sequence>
<evidence type="ECO:0000313" key="3">
    <source>
        <dbReference type="EMBL" id="SQI60847.1"/>
    </source>
</evidence>
<gene>
    <name evidence="3" type="primary">kduD_1</name>
    <name evidence="3" type="ORF">NCTC4824_02950</name>
</gene>
<comment type="similarity">
    <text evidence="1">Belongs to the short-chain dehydrogenases/reductases (SDR) family.</text>
</comment>
<dbReference type="InterPro" id="IPR036291">
    <property type="entry name" value="NAD(P)-bd_dom_sf"/>
</dbReference>
<reference evidence="3 4" key="1">
    <citation type="submission" date="2018-06" db="EMBL/GenBank/DDBJ databases">
        <authorList>
            <consortium name="Pathogen Informatics"/>
            <person name="Doyle S."/>
        </authorList>
    </citation>
    <scope>NUCLEOTIDE SEQUENCE [LARGE SCALE GENOMIC DNA]</scope>
    <source>
        <strain evidence="3 4">NCTC4824</strain>
    </source>
</reference>
<organism evidence="3 4">
    <name type="scientific">Lederbergia lenta</name>
    <name type="common">Bacillus lentus</name>
    <dbReference type="NCBI Taxonomy" id="1467"/>
    <lineage>
        <taxon>Bacteria</taxon>
        <taxon>Bacillati</taxon>
        <taxon>Bacillota</taxon>
        <taxon>Bacilli</taxon>
        <taxon>Bacillales</taxon>
        <taxon>Bacillaceae</taxon>
        <taxon>Lederbergia</taxon>
    </lineage>
</organism>
<accession>A0A2X4W860</accession>
<dbReference type="GO" id="GO:0047001">
    <property type="term" value="F:2-dehydro-3-deoxy-D-gluconate 5-dehydrogenase activity"/>
    <property type="evidence" value="ECO:0007669"/>
    <property type="project" value="UniProtKB-EC"/>
</dbReference>
<dbReference type="EMBL" id="LS483476">
    <property type="protein sequence ID" value="SQI60847.1"/>
    <property type="molecule type" value="Genomic_DNA"/>
</dbReference>
<keyword evidence="2 3" id="KW-0560">Oxidoreductase</keyword>
<dbReference type="PRINTS" id="PR00081">
    <property type="entry name" value="GDHRDH"/>
</dbReference>
<dbReference type="AlphaFoldDB" id="A0A2X4W860"/>
<name>A0A2X4W860_LEDLE</name>
<keyword evidence="4" id="KW-1185">Reference proteome</keyword>
<dbReference type="Gene3D" id="3.40.50.720">
    <property type="entry name" value="NAD(P)-binding Rossmann-like Domain"/>
    <property type="match status" value="1"/>
</dbReference>
<dbReference type="PRINTS" id="PR00080">
    <property type="entry name" value="SDRFAMILY"/>
</dbReference>
<dbReference type="GO" id="GO:0008678">
    <property type="term" value="F:2-deoxy-D-gluconate 3-dehydrogenase activity"/>
    <property type="evidence" value="ECO:0007669"/>
    <property type="project" value="UniProtKB-EC"/>
</dbReference>
<dbReference type="InterPro" id="IPR002347">
    <property type="entry name" value="SDR_fam"/>
</dbReference>
<dbReference type="PANTHER" id="PTHR42760">
    <property type="entry name" value="SHORT-CHAIN DEHYDROGENASES/REDUCTASES FAMILY MEMBER"/>
    <property type="match status" value="1"/>
</dbReference>
<dbReference type="EC" id="1.1.1.125" evidence="3"/>